<dbReference type="AlphaFoldDB" id="A0A4R3N106"/>
<reference evidence="4 5" key="1">
    <citation type="submission" date="2019-03" db="EMBL/GenBank/DDBJ databases">
        <title>Genomic Encyclopedia of Type Strains, Phase IV (KMG-IV): sequencing the most valuable type-strain genomes for metagenomic binning, comparative biology and taxonomic classification.</title>
        <authorList>
            <person name="Goeker M."/>
        </authorList>
    </citation>
    <scope>NUCLEOTIDE SEQUENCE [LARGE SCALE GENOMIC DNA]</scope>
    <source>
        <strain evidence="4 5">DSM 25894</strain>
    </source>
</reference>
<dbReference type="PROSITE" id="PS50930">
    <property type="entry name" value="HTH_LYTTR"/>
    <property type="match status" value="1"/>
</dbReference>
<dbReference type="EMBL" id="SMAN01000009">
    <property type="protein sequence ID" value="TCT22384.1"/>
    <property type="molecule type" value="Genomic_DNA"/>
</dbReference>
<evidence type="ECO:0000313" key="4">
    <source>
        <dbReference type="EMBL" id="TCT22384.1"/>
    </source>
</evidence>
<dbReference type="RefSeq" id="WP_165902107.1">
    <property type="nucleotide sequence ID" value="NZ_SMAN01000009.1"/>
</dbReference>
<sequence>MKPFGIIIADHDKPCMDHFQQMIDPLRHFHLLDVAEHARDLWKKIQLQNPEILIMNLSLPGIRGVSGIEKVKQFHPYLQIILMTDDDTFPGEVFDISLTDYMKKPVIQSRFYDSLKKAFYSLNSTHHLSGGRVISGKLEIRMNHSLLFIPFHEIVFIERLNRKSFIYTFQHTYETYESLHSLMERLGYQFFQSHRSYIVNLEHIYKIEPDGQTYLVHFRNYKKSAFISKNNIQKIKHVLSDLQG</sequence>
<dbReference type="GO" id="GO:0000156">
    <property type="term" value="F:phosphorelay response regulator activity"/>
    <property type="evidence" value="ECO:0007669"/>
    <property type="project" value="InterPro"/>
</dbReference>
<dbReference type="InterPro" id="IPR007492">
    <property type="entry name" value="LytTR_DNA-bd_dom"/>
</dbReference>
<dbReference type="InterPro" id="IPR046947">
    <property type="entry name" value="LytR-like"/>
</dbReference>
<dbReference type="CDD" id="cd00156">
    <property type="entry name" value="REC"/>
    <property type="match status" value="1"/>
</dbReference>
<evidence type="ECO:0000256" key="1">
    <source>
        <dbReference type="PROSITE-ProRule" id="PRU00169"/>
    </source>
</evidence>
<feature type="domain" description="Response regulatory" evidence="2">
    <location>
        <begin position="5"/>
        <end position="119"/>
    </location>
</feature>
<dbReference type="GO" id="GO:0003677">
    <property type="term" value="F:DNA binding"/>
    <property type="evidence" value="ECO:0007669"/>
    <property type="project" value="InterPro"/>
</dbReference>
<comment type="caution">
    <text evidence="1">Lacks conserved residue(s) required for the propagation of feature annotation.</text>
</comment>
<dbReference type="PANTHER" id="PTHR37299:SF1">
    <property type="entry name" value="STAGE 0 SPORULATION PROTEIN A HOMOLOG"/>
    <property type="match status" value="1"/>
</dbReference>
<proteinExistence type="predicted"/>
<evidence type="ECO:0000259" key="3">
    <source>
        <dbReference type="PROSITE" id="PS50930"/>
    </source>
</evidence>
<name>A0A4R3N106_9BACI</name>
<evidence type="ECO:0000259" key="2">
    <source>
        <dbReference type="PROSITE" id="PS50110"/>
    </source>
</evidence>
<dbReference type="Gene3D" id="2.40.50.1020">
    <property type="entry name" value="LytTr DNA-binding domain"/>
    <property type="match status" value="1"/>
</dbReference>
<dbReference type="PROSITE" id="PS50110">
    <property type="entry name" value="RESPONSE_REGULATORY"/>
    <property type="match status" value="1"/>
</dbReference>
<dbReference type="Pfam" id="PF04397">
    <property type="entry name" value="LytTR"/>
    <property type="match status" value="1"/>
</dbReference>
<comment type="caution">
    <text evidence="4">The sequence shown here is derived from an EMBL/GenBank/DDBJ whole genome shotgun (WGS) entry which is preliminary data.</text>
</comment>
<dbReference type="InterPro" id="IPR001789">
    <property type="entry name" value="Sig_transdc_resp-reg_receiver"/>
</dbReference>
<dbReference type="Gene3D" id="3.40.50.2300">
    <property type="match status" value="1"/>
</dbReference>
<protein>
    <submittedName>
        <fullName evidence="4">LytTR family two component transcriptional regulator</fullName>
    </submittedName>
</protein>
<gene>
    <name evidence="4" type="ORF">EDD68_10930</name>
</gene>
<accession>A0A4R3N106</accession>
<dbReference type="SMART" id="SM00850">
    <property type="entry name" value="LytTR"/>
    <property type="match status" value="1"/>
</dbReference>
<dbReference type="Proteomes" id="UP000294650">
    <property type="component" value="Unassembled WGS sequence"/>
</dbReference>
<evidence type="ECO:0000313" key="5">
    <source>
        <dbReference type="Proteomes" id="UP000294650"/>
    </source>
</evidence>
<dbReference type="InterPro" id="IPR011006">
    <property type="entry name" value="CheY-like_superfamily"/>
</dbReference>
<dbReference type="Pfam" id="PF00072">
    <property type="entry name" value="Response_reg"/>
    <property type="match status" value="1"/>
</dbReference>
<dbReference type="PANTHER" id="PTHR37299">
    <property type="entry name" value="TRANSCRIPTIONAL REGULATOR-RELATED"/>
    <property type="match status" value="1"/>
</dbReference>
<feature type="domain" description="HTH LytTR-type" evidence="3">
    <location>
        <begin position="138"/>
        <end position="241"/>
    </location>
</feature>
<dbReference type="SUPFAM" id="SSF52172">
    <property type="entry name" value="CheY-like"/>
    <property type="match status" value="1"/>
</dbReference>
<keyword evidence="5" id="KW-1185">Reference proteome</keyword>
<organism evidence="4 5">
    <name type="scientific">Melghiribacillus thermohalophilus</name>
    <dbReference type="NCBI Taxonomy" id="1324956"/>
    <lineage>
        <taxon>Bacteria</taxon>
        <taxon>Bacillati</taxon>
        <taxon>Bacillota</taxon>
        <taxon>Bacilli</taxon>
        <taxon>Bacillales</taxon>
        <taxon>Bacillaceae</taxon>
        <taxon>Melghiribacillus</taxon>
    </lineage>
</organism>